<dbReference type="EMBL" id="FWEV01000238">
    <property type="protein sequence ID" value="SLM31420.1"/>
    <property type="molecule type" value="Genomic_DNA"/>
</dbReference>
<feature type="domain" description="Polymerase beta nucleotidyltransferase" evidence="1">
    <location>
        <begin position="15"/>
        <end position="103"/>
    </location>
</feature>
<evidence type="ECO:0000259" key="1">
    <source>
        <dbReference type="Pfam" id="PF18765"/>
    </source>
</evidence>
<dbReference type="AlphaFoldDB" id="A0A1W1HG17"/>
<dbReference type="Proteomes" id="UP000191931">
    <property type="component" value="Unassembled WGS sequence"/>
</dbReference>
<dbReference type="InterPro" id="IPR041633">
    <property type="entry name" value="Polbeta"/>
</dbReference>
<dbReference type="STRING" id="1246637.MTBBW1_3120003"/>
<reference evidence="2 3" key="1">
    <citation type="submission" date="2017-03" db="EMBL/GenBank/DDBJ databases">
        <authorList>
            <person name="Afonso C.L."/>
            <person name="Miller P.J."/>
            <person name="Scott M.A."/>
            <person name="Spackman E."/>
            <person name="Goraichik I."/>
            <person name="Dimitrov K.M."/>
            <person name="Suarez D.L."/>
            <person name="Swayne D.E."/>
        </authorList>
    </citation>
    <scope>NUCLEOTIDE SEQUENCE [LARGE SCALE GENOMIC DNA]</scope>
    <source>
        <strain evidence="2">PRJEB14757</strain>
    </source>
</reference>
<dbReference type="Gene3D" id="3.30.460.10">
    <property type="entry name" value="Beta Polymerase, domain 2"/>
    <property type="match status" value="1"/>
</dbReference>
<organism evidence="2 3">
    <name type="scientific">Desulfamplus magnetovallimortis</name>
    <dbReference type="NCBI Taxonomy" id="1246637"/>
    <lineage>
        <taxon>Bacteria</taxon>
        <taxon>Pseudomonadati</taxon>
        <taxon>Thermodesulfobacteriota</taxon>
        <taxon>Desulfobacteria</taxon>
        <taxon>Desulfobacterales</taxon>
        <taxon>Desulfobacteraceae</taxon>
        <taxon>Desulfamplus</taxon>
    </lineage>
</organism>
<evidence type="ECO:0000313" key="2">
    <source>
        <dbReference type="EMBL" id="SLM31420.1"/>
    </source>
</evidence>
<gene>
    <name evidence="2" type="ORF">MTBBW1_3120003</name>
</gene>
<dbReference type="RefSeq" id="WP_080810156.1">
    <property type="nucleotide sequence ID" value="NZ_LT828613.1"/>
</dbReference>
<dbReference type="InterPro" id="IPR043519">
    <property type="entry name" value="NT_sf"/>
</dbReference>
<dbReference type="Pfam" id="PF18765">
    <property type="entry name" value="Polbeta"/>
    <property type="match status" value="1"/>
</dbReference>
<evidence type="ECO:0000313" key="3">
    <source>
        <dbReference type="Proteomes" id="UP000191931"/>
    </source>
</evidence>
<keyword evidence="3" id="KW-1185">Reference proteome</keyword>
<name>A0A1W1HG17_9BACT</name>
<dbReference type="SUPFAM" id="SSF81301">
    <property type="entry name" value="Nucleotidyltransferase"/>
    <property type="match status" value="1"/>
</dbReference>
<sequence>MTCKLSINEKNMIKKRIKDILSSEEEVQKIVVFGSFLESDMPNDIDIAVFQNSSNDYLPLSMKYRRLLRGLLPTIPYDIVPIHFYAKGSFLEHIKTGDIIFER</sequence>
<accession>A0A1W1HG17</accession>
<protein>
    <recommendedName>
        <fullName evidence="1">Polymerase beta nucleotidyltransferase domain-containing protein</fullName>
    </recommendedName>
</protein>
<proteinExistence type="predicted"/>